<name>A0ABQ6NW23_9BACL</name>
<gene>
    <name evidence="2" type="ORF">PghCCS26_61980</name>
</gene>
<keyword evidence="1" id="KW-0472">Membrane</keyword>
<keyword evidence="1" id="KW-1133">Transmembrane helix</keyword>
<keyword evidence="1" id="KW-0812">Transmembrane</keyword>
<evidence type="ECO:0000313" key="2">
    <source>
        <dbReference type="EMBL" id="GMK49068.1"/>
    </source>
</evidence>
<feature type="transmembrane region" description="Helical" evidence="1">
    <location>
        <begin position="94"/>
        <end position="111"/>
    </location>
</feature>
<dbReference type="EMBL" id="BTCL01000047">
    <property type="protein sequence ID" value="GMK49068.1"/>
    <property type="molecule type" value="Genomic_DNA"/>
</dbReference>
<sequence>MKSSFVVSLLSGTLVSLILPIVLLGFFYKSPWGIADYLFTLMYAFLFVMSYGLVASVISFKVAPLTNLKFSAIRFFIMLILGALPLLFDVPFGYSSTIAAFLFYILNESFIRLKI</sequence>
<feature type="transmembrane region" description="Helical" evidence="1">
    <location>
        <begin position="7"/>
        <end position="28"/>
    </location>
</feature>
<dbReference type="Proteomes" id="UP001285921">
    <property type="component" value="Unassembled WGS sequence"/>
</dbReference>
<evidence type="ECO:0000256" key="1">
    <source>
        <dbReference type="SAM" id="Phobius"/>
    </source>
</evidence>
<accession>A0ABQ6NW23</accession>
<proteinExistence type="predicted"/>
<organism evidence="2 3">
    <name type="scientific">Paenibacillus glycanilyticus</name>
    <dbReference type="NCBI Taxonomy" id="126569"/>
    <lineage>
        <taxon>Bacteria</taxon>
        <taxon>Bacillati</taxon>
        <taxon>Bacillota</taxon>
        <taxon>Bacilli</taxon>
        <taxon>Bacillales</taxon>
        <taxon>Paenibacillaceae</taxon>
        <taxon>Paenibacillus</taxon>
    </lineage>
</organism>
<reference evidence="2 3" key="1">
    <citation type="submission" date="2023-05" db="EMBL/GenBank/DDBJ databases">
        <title>Draft genome of Paenibacillus sp. CCS26.</title>
        <authorList>
            <person name="Akita H."/>
            <person name="Shinto Y."/>
            <person name="Kimura Z."/>
        </authorList>
    </citation>
    <scope>NUCLEOTIDE SEQUENCE [LARGE SCALE GENOMIC DNA]</scope>
    <source>
        <strain evidence="2 3">CCS26</strain>
    </source>
</reference>
<keyword evidence="3" id="KW-1185">Reference proteome</keyword>
<feature type="transmembrane region" description="Helical" evidence="1">
    <location>
        <begin position="40"/>
        <end position="60"/>
    </location>
</feature>
<evidence type="ECO:0000313" key="3">
    <source>
        <dbReference type="Proteomes" id="UP001285921"/>
    </source>
</evidence>
<comment type="caution">
    <text evidence="2">The sequence shown here is derived from an EMBL/GenBank/DDBJ whole genome shotgun (WGS) entry which is preliminary data.</text>
</comment>
<feature type="transmembrane region" description="Helical" evidence="1">
    <location>
        <begin position="72"/>
        <end position="88"/>
    </location>
</feature>
<protein>
    <submittedName>
        <fullName evidence="2">Uncharacterized protein</fullName>
    </submittedName>
</protein>